<organism evidence="2 3">
    <name type="scientific">Lolium multiflorum</name>
    <name type="common">Italian ryegrass</name>
    <name type="synonym">Lolium perenne subsp. multiflorum</name>
    <dbReference type="NCBI Taxonomy" id="4521"/>
    <lineage>
        <taxon>Eukaryota</taxon>
        <taxon>Viridiplantae</taxon>
        <taxon>Streptophyta</taxon>
        <taxon>Embryophyta</taxon>
        <taxon>Tracheophyta</taxon>
        <taxon>Spermatophyta</taxon>
        <taxon>Magnoliopsida</taxon>
        <taxon>Liliopsida</taxon>
        <taxon>Poales</taxon>
        <taxon>Poaceae</taxon>
        <taxon>BOP clade</taxon>
        <taxon>Pooideae</taxon>
        <taxon>Poodae</taxon>
        <taxon>Poeae</taxon>
        <taxon>Poeae Chloroplast Group 2 (Poeae type)</taxon>
        <taxon>Loliodinae</taxon>
        <taxon>Loliinae</taxon>
        <taxon>Lolium</taxon>
    </lineage>
</organism>
<reference evidence="2" key="1">
    <citation type="submission" date="2023-07" db="EMBL/GenBank/DDBJ databases">
        <title>A chromosome-level genome assembly of Lolium multiflorum.</title>
        <authorList>
            <person name="Chen Y."/>
            <person name="Copetti D."/>
            <person name="Kolliker R."/>
            <person name="Studer B."/>
        </authorList>
    </citation>
    <scope>NUCLEOTIDE SEQUENCE</scope>
    <source>
        <strain evidence="2">02402/16</strain>
        <tissue evidence="2">Leaf</tissue>
    </source>
</reference>
<dbReference type="PANTHER" id="PTHR31325">
    <property type="entry name" value="OS01G0798800 PROTEIN-RELATED"/>
    <property type="match status" value="1"/>
</dbReference>
<dbReference type="InterPro" id="IPR007658">
    <property type="entry name" value="DUF594"/>
</dbReference>
<dbReference type="Proteomes" id="UP001231189">
    <property type="component" value="Unassembled WGS sequence"/>
</dbReference>
<keyword evidence="1" id="KW-0812">Transmembrane</keyword>
<evidence type="ECO:0008006" key="4">
    <source>
        <dbReference type="Google" id="ProtNLM"/>
    </source>
</evidence>
<feature type="transmembrane region" description="Helical" evidence="1">
    <location>
        <begin position="12"/>
        <end position="32"/>
    </location>
</feature>
<gene>
    <name evidence="2" type="ORF">QYE76_046931</name>
</gene>
<dbReference type="AlphaFoldDB" id="A0AAD8TQH1"/>
<keyword evidence="1" id="KW-1133">Transmembrane helix</keyword>
<keyword evidence="1" id="KW-0472">Membrane</keyword>
<sequence>MTGRFSASIRKAGLSVEDFVITILLLFGTAFLDAAYDASDRIVRDKFSSRIFQHSLIGLFAHNRKNSTLRRIAGWLQCKDLLDGYWRVDPSNSCKEITELVRQHVQSWWKYYIRDTESYKMVNDSRGEWTLASYGCRDEQIELSIRRPFDESIVIWHLATDLYIHHTCTSLDDHVSARQCKEMSNYMVHLLFHNPEMLLPGSRNGLLATAYKELEDLLVGERTLREENKIAQRVFEKCVLTSSGREDADTASLIRDGANTSLIRDVANDSLIRDASELARSLLGFANQNRNQNRIWDLIQGVWVEMLCFSAGRCRGYLHAEALGTGVEYLSYVWVLLAHAGMETFAEKLLKREGQRGRQNAATQFDSSQSEG</sequence>
<comment type="caution">
    <text evidence="2">The sequence shown here is derived from an EMBL/GenBank/DDBJ whole genome shotgun (WGS) entry which is preliminary data.</text>
</comment>
<name>A0AAD8TQH1_LOLMU</name>
<protein>
    <recommendedName>
        <fullName evidence="4">DUF4220 domain-containing protein</fullName>
    </recommendedName>
</protein>
<keyword evidence="3" id="KW-1185">Reference proteome</keyword>
<dbReference type="EMBL" id="JAUUTY010000002">
    <property type="protein sequence ID" value="KAK1686083.1"/>
    <property type="molecule type" value="Genomic_DNA"/>
</dbReference>
<proteinExistence type="predicted"/>
<accession>A0AAD8TQH1</accession>
<evidence type="ECO:0000256" key="1">
    <source>
        <dbReference type="SAM" id="Phobius"/>
    </source>
</evidence>
<dbReference type="Pfam" id="PF04578">
    <property type="entry name" value="DUF594"/>
    <property type="match status" value="1"/>
</dbReference>
<evidence type="ECO:0000313" key="3">
    <source>
        <dbReference type="Proteomes" id="UP001231189"/>
    </source>
</evidence>
<evidence type="ECO:0000313" key="2">
    <source>
        <dbReference type="EMBL" id="KAK1686083.1"/>
    </source>
</evidence>